<keyword evidence="3 8" id="KW-0479">Metal-binding</keyword>
<dbReference type="InterPro" id="IPR051269">
    <property type="entry name" value="Fe-S_cluster_ET"/>
</dbReference>
<evidence type="ECO:0000256" key="5">
    <source>
        <dbReference type="ARBA" id="ARBA00023004"/>
    </source>
</evidence>
<dbReference type="PANTHER" id="PTHR36923:SF3">
    <property type="entry name" value="FERREDOXIN"/>
    <property type="match status" value="1"/>
</dbReference>
<dbReference type="AlphaFoldDB" id="A0A4R3ZN27"/>
<keyword evidence="6 8" id="KW-0411">Iron-sulfur</keyword>
<keyword evidence="2 8" id="KW-0813">Transport</keyword>
<dbReference type="PANTHER" id="PTHR36923">
    <property type="entry name" value="FERREDOXIN"/>
    <property type="match status" value="1"/>
</dbReference>
<evidence type="ECO:0000256" key="6">
    <source>
        <dbReference type="ARBA" id="ARBA00023014"/>
    </source>
</evidence>
<dbReference type="EMBL" id="SMCX01000034">
    <property type="protein sequence ID" value="TCW19991.1"/>
    <property type="molecule type" value="Genomic_DNA"/>
</dbReference>
<name>A0A4R3ZN27_9ACTN</name>
<dbReference type="Pfam" id="PF13459">
    <property type="entry name" value="Fer4_15"/>
    <property type="match status" value="1"/>
</dbReference>
<dbReference type="GO" id="GO:0009055">
    <property type="term" value="F:electron transfer activity"/>
    <property type="evidence" value="ECO:0007669"/>
    <property type="project" value="UniProtKB-UniRule"/>
</dbReference>
<dbReference type="Gene3D" id="3.30.70.20">
    <property type="match status" value="1"/>
</dbReference>
<keyword evidence="7" id="KW-0003">3Fe-4S</keyword>
<protein>
    <recommendedName>
        <fullName evidence="8">Ferredoxin</fullName>
    </recommendedName>
</protein>
<accession>A0A4R3ZN27</accession>
<dbReference type="InterPro" id="IPR001080">
    <property type="entry name" value="3Fe4S_ferredoxin"/>
</dbReference>
<comment type="cofactor">
    <cofactor evidence="1">
        <name>[3Fe-4S] cluster</name>
        <dbReference type="ChEBI" id="CHEBI:21137"/>
    </cofactor>
</comment>
<evidence type="ECO:0000256" key="3">
    <source>
        <dbReference type="ARBA" id="ARBA00022723"/>
    </source>
</evidence>
<dbReference type="PRINTS" id="PR00352">
    <property type="entry name" value="3FE4SFRDOXIN"/>
</dbReference>
<evidence type="ECO:0000313" key="9">
    <source>
        <dbReference type="EMBL" id="TCW19991.1"/>
    </source>
</evidence>
<dbReference type="GO" id="GO:0051538">
    <property type="term" value="F:3 iron, 4 sulfur cluster binding"/>
    <property type="evidence" value="ECO:0007669"/>
    <property type="project" value="UniProtKB-KW"/>
</dbReference>
<evidence type="ECO:0000256" key="2">
    <source>
        <dbReference type="ARBA" id="ARBA00022448"/>
    </source>
</evidence>
<dbReference type="GO" id="GO:0005506">
    <property type="term" value="F:iron ion binding"/>
    <property type="evidence" value="ECO:0007669"/>
    <property type="project" value="UniProtKB-UniRule"/>
</dbReference>
<evidence type="ECO:0000313" key="10">
    <source>
        <dbReference type="Proteomes" id="UP000295805"/>
    </source>
</evidence>
<organism evidence="9 10">
    <name type="scientific">Dietzia cinnamea</name>
    <dbReference type="NCBI Taxonomy" id="321318"/>
    <lineage>
        <taxon>Bacteria</taxon>
        <taxon>Bacillati</taxon>
        <taxon>Actinomycetota</taxon>
        <taxon>Actinomycetes</taxon>
        <taxon>Mycobacteriales</taxon>
        <taxon>Dietziaceae</taxon>
        <taxon>Dietzia</taxon>
    </lineage>
</organism>
<keyword evidence="5 8" id="KW-0408">Iron</keyword>
<keyword evidence="4 8" id="KW-0249">Electron transport</keyword>
<comment type="caution">
    <text evidence="9">The sequence shown here is derived from an EMBL/GenBank/DDBJ whole genome shotgun (WGS) entry which is preliminary data.</text>
</comment>
<comment type="function">
    <text evidence="8">Ferredoxins are iron-sulfur proteins that transfer electrons in a wide variety of metabolic reactions.</text>
</comment>
<proteinExistence type="predicted"/>
<evidence type="ECO:0000256" key="8">
    <source>
        <dbReference type="RuleBase" id="RU368020"/>
    </source>
</evidence>
<dbReference type="SUPFAM" id="SSF54862">
    <property type="entry name" value="4Fe-4S ferredoxins"/>
    <property type="match status" value="1"/>
</dbReference>
<evidence type="ECO:0000256" key="1">
    <source>
        <dbReference type="ARBA" id="ARBA00001927"/>
    </source>
</evidence>
<reference evidence="9 10" key="1">
    <citation type="submission" date="2019-03" db="EMBL/GenBank/DDBJ databases">
        <title>Root nodule microbial communities of legume samples collected from USA, Mexico and Botswana.</title>
        <authorList>
            <person name="Hirsch A."/>
        </authorList>
    </citation>
    <scope>NUCLEOTIDE SEQUENCE [LARGE SCALE GENOMIC DNA]</scope>
    <source>
        <strain evidence="9 10">55</strain>
    </source>
</reference>
<gene>
    <name evidence="9" type="ORF">EDD19_13421</name>
</gene>
<dbReference type="Proteomes" id="UP000295805">
    <property type="component" value="Unassembled WGS sequence"/>
</dbReference>
<sequence>MVAVGATEEDGMRIEVDPDRCEGQAVCVGLAPKVFELGDDDEIVRVVVDEVPAELEKRARKAVEKCPMAALEIKE</sequence>
<evidence type="ECO:0000256" key="7">
    <source>
        <dbReference type="ARBA" id="ARBA00023291"/>
    </source>
</evidence>
<evidence type="ECO:0000256" key="4">
    <source>
        <dbReference type="ARBA" id="ARBA00022982"/>
    </source>
</evidence>